<keyword evidence="5 13" id="KW-0349">Heme</keyword>
<evidence type="ECO:0000256" key="12">
    <source>
        <dbReference type="ARBA" id="ARBA00023136"/>
    </source>
</evidence>
<comment type="subcellular location">
    <subcellularLocation>
        <location evidence="3">Endoplasmic reticulum membrane</location>
        <topology evidence="3">Peripheral membrane protein</topology>
    </subcellularLocation>
    <subcellularLocation>
        <location evidence="2">Microsome membrane</location>
        <topology evidence="2">Peripheral membrane protein</topology>
    </subcellularLocation>
</comment>
<dbReference type="InterPro" id="IPR050182">
    <property type="entry name" value="Cytochrome_P450_fam2"/>
</dbReference>
<keyword evidence="10 13" id="KW-0408">Iron</keyword>
<evidence type="ECO:0000256" key="8">
    <source>
        <dbReference type="ARBA" id="ARBA00022848"/>
    </source>
</evidence>
<dbReference type="GO" id="GO:0006082">
    <property type="term" value="P:organic acid metabolic process"/>
    <property type="evidence" value="ECO:0007669"/>
    <property type="project" value="TreeGrafter"/>
</dbReference>
<comment type="cofactor">
    <cofactor evidence="1 13">
        <name>heme</name>
        <dbReference type="ChEBI" id="CHEBI:30413"/>
    </cofactor>
</comment>
<evidence type="ECO:0000256" key="6">
    <source>
        <dbReference type="ARBA" id="ARBA00022723"/>
    </source>
</evidence>
<evidence type="ECO:0000256" key="3">
    <source>
        <dbReference type="ARBA" id="ARBA00004406"/>
    </source>
</evidence>
<dbReference type="AlphaFoldDB" id="A0A7J7KGW7"/>
<dbReference type="GO" id="GO:0020037">
    <property type="term" value="F:heme binding"/>
    <property type="evidence" value="ECO:0007669"/>
    <property type="project" value="InterPro"/>
</dbReference>
<evidence type="ECO:0000256" key="1">
    <source>
        <dbReference type="ARBA" id="ARBA00001971"/>
    </source>
</evidence>
<feature type="transmembrane region" description="Helical" evidence="14">
    <location>
        <begin position="21"/>
        <end position="39"/>
    </location>
</feature>
<dbReference type="InterPro" id="IPR001128">
    <property type="entry name" value="Cyt_P450"/>
</dbReference>
<evidence type="ECO:0000256" key="7">
    <source>
        <dbReference type="ARBA" id="ARBA00022824"/>
    </source>
</evidence>
<dbReference type="FunFam" id="1.10.630.10:FF:000238">
    <property type="entry name" value="Cytochrome P450 2A6"/>
    <property type="match status" value="1"/>
</dbReference>
<evidence type="ECO:0000256" key="13">
    <source>
        <dbReference type="PIRSR" id="PIRSR602401-1"/>
    </source>
</evidence>
<dbReference type="PANTHER" id="PTHR24300">
    <property type="entry name" value="CYTOCHROME P450 508A4-RELATED"/>
    <property type="match status" value="1"/>
</dbReference>
<comment type="similarity">
    <text evidence="4">Belongs to the cytochrome P450 family.</text>
</comment>
<reference evidence="15" key="1">
    <citation type="submission" date="2020-06" db="EMBL/GenBank/DDBJ databases">
        <title>Draft genome of Bugula neritina, a colonial animal packing powerful symbionts and potential medicines.</title>
        <authorList>
            <person name="Rayko M."/>
        </authorList>
    </citation>
    <scope>NUCLEOTIDE SEQUENCE [LARGE SCALE GENOMIC DNA]</scope>
    <source>
        <strain evidence="15">Kwan_BN1</strain>
    </source>
</reference>
<evidence type="ECO:0000256" key="11">
    <source>
        <dbReference type="ARBA" id="ARBA00023033"/>
    </source>
</evidence>
<evidence type="ECO:0000256" key="5">
    <source>
        <dbReference type="ARBA" id="ARBA00022617"/>
    </source>
</evidence>
<keyword evidence="16" id="KW-1185">Reference proteome</keyword>
<dbReference type="GO" id="GO:0016712">
    <property type="term" value="F:oxidoreductase activity, acting on paired donors, with incorporation or reduction of molecular oxygen, reduced flavin or flavoprotein as one donor, and incorporation of one atom of oxygen"/>
    <property type="evidence" value="ECO:0007669"/>
    <property type="project" value="TreeGrafter"/>
</dbReference>
<keyword evidence="9" id="KW-0560">Oxidoreductase</keyword>
<proteinExistence type="inferred from homology"/>
<dbReference type="GO" id="GO:0005789">
    <property type="term" value="C:endoplasmic reticulum membrane"/>
    <property type="evidence" value="ECO:0007669"/>
    <property type="project" value="UniProtKB-SubCell"/>
</dbReference>
<dbReference type="PRINTS" id="PR00463">
    <property type="entry name" value="EP450I"/>
</dbReference>
<evidence type="ECO:0000256" key="4">
    <source>
        <dbReference type="ARBA" id="ARBA00010617"/>
    </source>
</evidence>
<accession>A0A7J7KGW7</accession>
<sequence>MSQPPAFIQHVVELIRGGRQTFPITTSLLVTTLTIILLLKLCEERTWVSYTLDKITRTKMNLLQTTWTHYLYAAAAAAHAYVVYTKSKRARFPPGPFPLPLIGNALGILGQPLHVTFAQLQKKYGIFSCEGKTFSTQKTMVRKMLAEVNWDDEDAAEKRIQGIGRDLVAWLAETGKPVDPQIYLDTAVCNVTSGPLMSITFKPTDDLMLAVSKIAMDIFIDAGAQNVNNYFTFLRDMPGDPTNYHVLMKNASTAMDVLSGVITSHKEKMVENPSSPPADFIDHYLQMMQSGAEPTCTDAQLLAVVTDLFAMGIEATATMLRWALLLLSQHPQVQTRIQKEIDEVMGKTTPSLAHQPEMNFTNSAITEIKRYVNLVSINLPHAATEDAIFQGFFIPKGAVVLPNLASIHYDEETYAEPMTFKPDRFIEGGSFQKPKKFMPYSAGVRSCLGQTVSQWQIFLFLTAILQKFNVSLSGM</sequence>
<gene>
    <name evidence="15" type="ORF">EB796_004957</name>
</gene>
<evidence type="ECO:0000313" key="15">
    <source>
        <dbReference type="EMBL" id="KAF6036736.1"/>
    </source>
</evidence>
<protein>
    <submittedName>
        <fullName evidence="15">Uncharacterized protein</fullName>
    </submittedName>
</protein>
<name>A0A7J7KGW7_BUGNE</name>
<evidence type="ECO:0000256" key="2">
    <source>
        <dbReference type="ARBA" id="ARBA00004174"/>
    </source>
</evidence>
<evidence type="ECO:0000313" key="16">
    <source>
        <dbReference type="Proteomes" id="UP000593567"/>
    </source>
</evidence>
<dbReference type="InterPro" id="IPR002401">
    <property type="entry name" value="Cyt_P450_E_grp-I"/>
</dbReference>
<dbReference type="SUPFAM" id="SSF48264">
    <property type="entry name" value="Cytochrome P450"/>
    <property type="match status" value="1"/>
</dbReference>
<keyword evidence="11" id="KW-0503">Monooxygenase</keyword>
<dbReference type="InterPro" id="IPR036396">
    <property type="entry name" value="Cyt_P450_sf"/>
</dbReference>
<dbReference type="GO" id="GO:0006805">
    <property type="term" value="P:xenobiotic metabolic process"/>
    <property type="evidence" value="ECO:0007669"/>
    <property type="project" value="TreeGrafter"/>
</dbReference>
<dbReference type="PANTHER" id="PTHR24300:SF48">
    <property type="entry name" value="VITAMIN D 25-HYDROXYLASE"/>
    <property type="match status" value="1"/>
</dbReference>
<feature type="binding site" description="axial binding residue" evidence="13">
    <location>
        <position position="447"/>
    </location>
    <ligand>
        <name>heme</name>
        <dbReference type="ChEBI" id="CHEBI:30413"/>
    </ligand>
    <ligandPart>
        <name>Fe</name>
        <dbReference type="ChEBI" id="CHEBI:18248"/>
    </ligandPart>
</feature>
<feature type="transmembrane region" description="Helical" evidence="14">
    <location>
        <begin position="67"/>
        <end position="84"/>
    </location>
</feature>
<evidence type="ECO:0000256" key="9">
    <source>
        <dbReference type="ARBA" id="ARBA00023002"/>
    </source>
</evidence>
<dbReference type="Proteomes" id="UP000593567">
    <property type="component" value="Unassembled WGS sequence"/>
</dbReference>
<keyword evidence="6 13" id="KW-0479">Metal-binding</keyword>
<dbReference type="OrthoDB" id="2789670at2759"/>
<keyword evidence="14" id="KW-1133">Transmembrane helix</keyword>
<keyword evidence="7" id="KW-0256">Endoplasmic reticulum</keyword>
<dbReference type="PRINTS" id="PR00385">
    <property type="entry name" value="P450"/>
</dbReference>
<evidence type="ECO:0000256" key="14">
    <source>
        <dbReference type="SAM" id="Phobius"/>
    </source>
</evidence>
<evidence type="ECO:0000256" key="10">
    <source>
        <dbReference type="ARBA" id="ARBA00023004"/>
    </source>
</evidence>
<dbReference type="EMBL" id="VXIV02000682">
    <property type="protein sequence ID" value="KAF6036736.1"/>
    <property type="molecule type" value="Genomic_DNA"/>
</dbReference>
<dbReference type="Pfam" id="PF00067">
    <property type="entry name" value="p450"/>
    <property type="match status" value="1"/>
</dbReference>
<dbReference type="Gene3D" id="1.10.630.10">
    <property type="entry name" value="Cytochrome P450"/>
    <property type="match status" value="1"/>
</dbReference>
<organism evidence="15 16">
    <name type="scientific">Bugula neritina</name>
    <name type="common">Brown bryozoan</name>
    <name type="synonym">Sertularia neritina</name>
    <dbReference type="NCBI Taxonomy" id="10212"/>
    <lineage>
        <taxon>Eukaryota</taxon>
        <taxon>Metazoa</taxon>
        <taxon>Spiralia</taxon>
        <taxon>Lophotrochozoa</taxon>
        <taxon>Bryozoa</taxon>
        <taxon>Gymnolaemata</taxon>
        <taxon>Cheilostomatida</taxon>
        <taxon>Flustrina</taxon>
        <taxon>Buguloidea</taxon>
        <taxon>Bugulidae</taxon>
        <taxon>Bugula</taxon>
    </lineage>
</organism>
<comment type="caution">
    <text evidence="15">The sequence shown here is derived from an EMBL/GenBank/DDBJ whole genome shotgun (WGS) entry which is preliminary data.</text>
</comment>
<keyword evidence="8" id="KW-0492">Microsome</keyword>
<keyword evidence="14" id="KW-0812">Transmembrane</keyword>
<dbReference type="GO" id="GO:0005506">
    <property type="term" value="F:iron ion binding"/>
    <property type="evidence" value="ECO:0007669"/>
    <property type="project" value="InterPro"/>
</dbReference>
<keyword evidence="12 14" id="KW-0472">Membrane</keyword>